<gene>
    <name evidence="3" type="ORF">FA15DRAFT_659173</name>
</gene>
<reference evidence="3 4" key="1">
    <citation type="journal article" date="2019" name="Nat. Ecol. Evol.">
        <title>Megaphylogeny resolves global patterns of mushroom evolution.</title>
        <authorList>
            <person name="Varga T."/>
            <person name="Krizsan K."/>
            <person name="Foldi C."/>
            <person name="Dima B."/>
            <person name="Sanchez-Garcia M."/>
            <person name="Sanchez-Ramirez S."/>
            <person name="Szollosi G.J."/>
            <person name="Szarkandi J.G."/>
            <person name="Papp V."/>
            <person name="Albert L."/>
            <person name="Andreopoulos W."/>
            <person name="Angelini C."/>
            <person name="Antonin V."/>
            <person name="Barry K.W."/>
            <person name="Bougher N.L."/>
            <person name="Buchanan P."/>
            <person name="Buyck B."/>
            <person name="Bense V."/>
            <person name="Catcheside P."/>
            <person name="Chovatia M."/>
            <person name="Cooper J."/>
            <person name="Damon W."/>
            <person name="Desjardin D."/>
            <person name="Finy P."/>
            <person name="Geml J."/>
            <person name="Haridas S."/>
            <person name="Hughes K."/>
            <person name="Justo A."/>
            <person name="Karasinski D."/>
            <person name="Kautmanova I."/>
            <person name="Kiss B."/>
            <person name="Kocsube S."/>
            <person name="Kotiranta H."/>
            <person name="LaButti K.M."/>
            <person name="Lechner B.E."/>
            <person name="Liimatainen K."/>
            <person name="Lipzen A."/>
            <person name="Lukacs Z."/>
            <person name="Mihaltcheva S."/>
            <person name="Morgado L.N."/>
            <person name="Niskanen T."/>
            <person name="Noordeloos M.E."/>
            <person name="Ohm R.A."/>
            <person name="Ortiz-Santana B."/>
            <person name="Ovrebo C."/>
            <person name="Racz N."/>
            <person name="Riley R."/>
            <person name="Savchenko A."/>
            <person name="Shiryaev A."/>
            <person name="Soop K."/>
            <person name="Spirin V."/>
            <person name="Szebenyi C."/>
            <person name="Tomsovsky M."/>
            <person name="Tulloss R.E."/>
            <person name="Uehling J."/>
            <person name="Grigoriev I.V."/>
            <person name="Vagvolgyi C."/>
            <person name="Papp T."/>
            <person name="Martin F.M."/>
            <person name="Miettinen O."/>
            <person name="Hibbett D.S."/>
            <person name="Nagy L.G."/>
        </authorList>
    </citation>
    <scope>NUCLEOTIDE SEQUENCE [LARGE SCALE GENOMIC DNA]</scope>
    <source>
        <strain evidence="3 4">CBS 121175</strain>
    </source>
</reference>
<feature type="chain" id="PRO_5023121698" evidence="2">
    <location>
        <begin position="23"/>
        <end position="292"/>
    </location>
</feature>
<protein>
    <submittedName>
        <fullName evidence="3">Uncharacterized protein</fullName>
    </submittedName>
</protein>
<keyword evidence="2" id="KW-0732">Signal</keyword>
<evidence type="ECO:0000256" key="2">
    <source>
        <dbReference type="SAM" id="SignalP"/>
    </source>
</evidence>
<name>A0A5C3KJI7_COPMA</name>
<feature type="compositionally biased region" description="Polar residues" evidence="1">
    <location>
        <begin position="193"/>
        <end position="207"/>
    </location>
</feature>
<dbReference type="AlphaFoldDB" id="A0A5C3KJI7"/>
<sequence length="292" mass="32458">MCFMSLLFICLIFEANLCGGSTKKTPITTLVPVVTASGALATKDVKDEEDDPFAPFIAKDDNNNLMDLSSIRVITLPESCKVTLEHVKDLYLVLIGHYDNLPNLRLCSLTTWKNSGQLENHETKVMSVHGWMKCVPNMSKEKLVQGLMFERAGDYFNPSVADPWDFKGVFKEEMIAQVVGTMLTFQTQTKDLNAASSGRSKGNTNKDPVSKELEGHTSTYDSPIKTHPSCQGFVPYSYNKDDGLKAKLPVWKGEVPIGACCTVSYISQSYTWNSSLHLKLYLQWVIVIGSHS</sequence>
<keyword evidence="4" id="KW-1185">Reference proteome</keyword>
<feature type="region of interest" description="Disordered" evidence="1">
    <location>
        <begin position="193"/>
        <end position="224"/>
    </location>
</feature>
<dbReference type="Proteomes" id="UP000307440">
    <property type="component" value="Unassembled WGS sequence"/>
</dbReference>
<organism evidence="3 4">
    <name type="scientific">Coprinopsis marcescibilis</name>
    <name type="common">Agaric fungus</name>
    <name type="synonym">Psathyrella marcescibilis</name>
    <dbReference type="NCBI Taxonomy" id="230819"/>
    <lineage>
        <taxon>Eukaryota</taxon>
        <taxon>Fungi</taxon>
        <taxon>Dikarya</taxon>
        <taxon>Basidiomycota</taxon>
        <taxon>Agaricomycotina</taxon>
        <taxon>Agaricomycetes</taxon>
        <taxon>Agaricomycetidae</taxon>
        <taxon>Agaricales</taxon>
        <taxon>Agaricineae</taxon>
        <taxon>Psathyrellaceae</taxon>
        <taxon>Coprinopsis</taxon>
    </lineage>
</organism>
<dbReference type="OrthoDB" id="3067694at2759"/>
<feature type="signal peptide" evidence="2">
    <location>
        <begin position="1"/>
        <end position="22"/>
    </location>
</feature>
<proteinExistence type="predicted"/>
<dbReference type="EMBL" id="ML210304">
    <property type="protein sequence ID" value="TFK20314.1"/>
    <property type="molecule type" value="Genomic_DNA"/>
</dbReference>
<evidence type="ECO:0000313" key="3">
    <source>
        <dbReference type="EMBL" id="TFK20314.1"/>
    </source>
</evidence>
<evidence type="ECO:0000256" key="1">
    <source>
        <dbReference type="SAM" id="MobiDB-lite"/>
    </source>
</evidence>
<accession>A0A5C3KJI7</accession>
<evidence type="ECO:0000313" key="4">
    <source>
        <dbReference type="Proteomes" id="UP000307440"/>
    </source>
</evidence>